<feature type="compositionally biased region" description="Low complexity" evidence="1">
    <location>
        <begin position="28"/>
        <end position="37"/>
    </location>
</feature>
<sequence>MATPSTSASTSASSVFPLTGAARCPRATTTSSSSSSTRAFSLAERRRRSEGGAGDRSAVAGVVEKGPRLAYLQQYEERARAAGFTGVAGTVYDMVAAMLSPMQSLRRELSSGVHPLHGNFVALVHVFAKNDLATRCMEILATMERKVARPFAWALIVGYV</sequence>
<proteinExistence type="predicted"/>
<name>Q8LNQ9_ORYSJ</name>
<gene>
    <name evidence="2" type="primary">OSJNBa0042E19.27</name>
</gene>
<organism evidence="2 3">
    <name type="scientific">Oryza sativa subsp. japonica</name>
    <name type="common">Rice</name>
    <dbReference type="NCBI Taxonomy" id="39947"/>
    <lineage>
        <taxon>Eukaryota</taxon>
        <taxon>Viridiplantae</taxon>
        <taxon>Streptophyta</taxon>
        <taxon>Embryophyta</taxon>
        <taxon>Tracheophyta</taxon>
        <taxon>Spermatophyta</taxon>
        <taxon>Magnoliopsida</taxon>
        <taxon>Liliopsida</taxon>
        <taxon>Poales</taxon>
        <taxon>Poaceae</taxon>
        <taxon>BOP clade</taxon>
        <taxon>Oryzoideae</taxon>
        <taxon>Oryzeae</taxon>
        <taxon>Oryzinae</taxon>
        <taxon>Oryza</taxon>
        <taxon>Oryza sativa</taxon>
    </lineage>
</organism>
<feature type="region of interest" description="Disordered" evidence="1">
    <location>
        <begin position="1"/>
        <end position="59"/>
    </location>
</feature>
<evidence type="ECO:0000313" key="2">
    <source>
        <dbReference type="EMBL" id="AAM93702.1"/>
    </source>
</evidence>
<reference evidence="3" key="1">
    <citation type="journal article" date="2005" name="Nature">
        <title>The map-based sequence of the rice genome.</title>
        <authorList>
            <consortium name="International rice genome sequencing project (IRGSP)"/>
            <person name="Matsumoto T."/>
            <person name="Wu J."/>
            <person name="Kanamori H."/>
            <person name="Katayose Y."/>
            <person name="Fujisawa M."/>
            <person name="Namiki N."/>
            <person name="Mizuno H."/>
            <person name="Yamamoto K."/>
            <person name="Antonio B.A."/>
            <person name="Baba T."/>
            <person name="Sakata K."/>
            <person name="Nagamura Y."/>
            <person name="Aoki H."/>
            <person name="Arikawa K."/>
            <person name="Arita K."/>
            <person name="Bito T."/>
            <person name="Chiden Y."/>
            <person name="Fujitsuka N."/>
            <person name="Fukunaka R."/>
            <person name="Hamada M."/>
            <person name="Harada C."/>
            <person name="Hayashi A."/>
            <person name="Hijishita S."/>
            <person name="Honda M."/>
            <person name="Hosokawa S."/>
            <person name="Ichikawa Y."/>
            <person name="Idonuma A."/>
            <person name="Iijima M."/>
            <person name="Ikeda M."/>
            <person name="Ikeno M."/>
            <person name="Ito K."/>
            <person name="Ito S."/>
            <person name="Ito T."/>
            <person name="Ito Y."/>
            <person name="Ito Y."/>
            <person name="Iwabuchi A."/>
            <person name="Kamiya K."/>
            <person name="Karasawa W."/>
            <person name="Kurita K."/>
            <person name="Katagiri S."/>
            <person name="Kikuta A."/>
            <person name="Kobayashi H."/>
            <person name="Kobayashi N."/>
            <person name="Machita K."/>
            <person name="Maehara T."/>
            <person name="Masukawa M."/>
            <person name="Mizubayashi T."/>
            <person name="Mukai Y."/>
            <person name="Nagasaki H."/>
            <person name="Nagata Y."/>
            <person name="Naito S."/>
            <person name="Nakashima M."/>
            <person name="Nakama Y."/>
            <person name="Nakamichi Y."/>
            <person name="Nakamura M."/>
            <person name="Meguro A."/>
            <person name="Negishi M."/>
            <person name="Ohta I."/>
            <person name="Ohta T."/>
            <person name="Okamoto M."/>
            <person name="Ono N."/>
            <person name="Saji S."/>
            <person name="Sakaguchi M."/>
            <person name="Sakai K."/>
            <person name="Shibata M."/>
            <person name="Shimokawa T."/>
            <person name="Song J."/>
            <person name="Takazaki Y."/>
            <person name="Terasawa K."/>
            <person name="Tsugane M."/>
            <person name="Tsuji K."/>
            <person name="Ueda S."/>
            <person name="Waki K."/>
            <person name="Yamagata H."/>
            <person name="Yamamoto M."/>
            <person name="Yamamoto S."/>
            <person name="Yamane H."/>
            <person name="Yoshiki S."/>
            <person name="Yoshihara R."/>
            <person name="Yukawa K."/>
            <person name="Zhong H."/>
            <person name="Yano M."/>
            <person name="Yuan Q."/>
            <person name="Ouyang S."/>
            <person name="Liu J."/>
            <person name="Jones K.M."/>
            <person name="Gansberger K."/>
            <person name="Moffat K."/>
            <person name="Hill J."/>
            <person name="Bera J."/>
            <person name="Fadrosh D."/>
            <person name="Jin S."/>
            <person name="Johri S."/>
            <person name="Kim M."/>
            <person name="Overton L."/>
            <person name="Reardon M."/>
            <person name="Tsitrin T."/>
            <person name="Vuong H."/>
            <person name="Weaver B."/>
            <person name="Ciecko A."/>
            <person name="Tallon L."/>
            <person name="Jackson J."/>
            <person name="Pai G."/>
            <person name="Aken S.V."/>
            <person name="Utterback T."/>
            <person name="Reidmuller S."/>
            <person name="Feldblyum T."/>
            <person name="Hsiao J."/>
            <person name="Zismann V."/>
            <person name="Iobst S."/>
            <person name="de Vazeille A.R."/>
            <person name="Buell C.R."/>
            <person name="Ying K."/>
            <person name="Li Y."/>
            <person name="Lu T."/>
            <person name="Huang Y."/>
            <person name="Zhao Q."/>
            <person name="Feng Q."/>
            <person name="Zhang L."/>
            <person name="Zhu J."/>
            <person name="Weng Q."/>
            <person name="Mu J."/>
            <person name="Lu Y."/>
            <person name="Fan D."/>
            <person name="Liu Y."/>
            <person name="Guan J."/>
            <person name="Zhang Y."/>
            <person name="Yu S."/>
            <person name="Liu X."/>
            <person name="Zhang Y."/>
            <person name="Hong G."/>
            <person name="Han B."/>
            <person name="Choisne N."/>
            <person name="Demange N."/>
            <person name="Orjeda G."/>
            <person name="Samain S."/>
            <person name="Cattolico L."/>
            <person name="Pelletier E."/>
            <person name="Couloux A."/>
            <person name="Segurens B."/>
            <person name="Wincker P."/>
            <person name="D'Hont A."/>
            <person name="Scarpelli C."/>
            <person name="Weissenbach J."/>
            <person name="Salanoubat M."/>
            <person name="Quetier F."/>
            <person name="Yu Y."/>
            <person name="Kim H.R."/>
            <person name="Rambo T."/>
            <person name="Currie J."/>
            <person name="Collura K."/>
            <person name="Luo M."/>
            <person name="Yang T."/>
            <person name="Ammiraju J.S.S."/>
            <person name="Engler F."/>
            <person name="Soderlund C."/>
            <person name="Wing R.A."/>
            <person name="Palmer L.E."/>
            <person name="de la Bastide M."/>
            <person name="Spiegel L."/>
            <person name="Nascimento L."/>
            <person name="Zutavern T."/>
            <person name="O'Shaughnessy A."/>
            <person name="Dike S."/>
            <person name="Dedhia N."/>
            <person name="Preston R."/>
            <person name="Balija V."/>
            <person name="McCombie W.R."/>
            <person name="Chow T."/>
            <person name="Chen H."/>
            <person name="Chung M."/>
            <person name="Chen C."/>
            <person name="Shaw J."/>
            <person name="Wu H."/>
            <person name="Hsiao K."/>
            <person name="Chao Y."/>
            <person name="Chu M."/>
            <person name="Cheng C."/>
            <person name="Hour A."/>
            <person name="Lee P."/>
            <person name="Lin S."/>
            <person name="Lin Y."/>
            <person name="Liou J."/>
            <person name="Liu S."/>
            <person name="Hsing Y."/>
            <person name="Raghuvanshi S."/>
            <person name="Mohanty A."/>
            <person name="Bharti A.K."/>
            <person name="Gaur A."/>
            <person name="Gupta V."/>
            <person name="Kumar D."/>
            <person name="Ravi V."/>
            <person name="Vij S."/>
            <person name="Kapur A."/>
            <person name="Khurana P."/>
            <person name="Khurana P."/>
            <person name="Khurana J.P."/>
            <person name="Tyagi A.K."/>
            <person name="Gaikwad K."/>
            <person name="Singh A."/>
            <person name="Dalal V."/>
            <person name="Srivastava S."/>
            <person name="Dixit A."/>
            <person name="Pal A.K."/>
            <person name="Ghazi I.A."/>
            <person name="Yadav M."/>
            <person name="Pandit A."/>
            <person name="Bhargava A."/>
            <person name="Sureshbabu K."/>
            <person name="Batra K."/>
            <person name="Sharma T.R."/>
            <person name="Mohapatra T."/>
            <person name="Singh N.K."/>
            <person name="Messing J."/>
            <person name="Nelson A.B."/>
            <person name="Fuks G."/>
            <person name="Kavchok S."/>
            <person name="Keizer G."/>
            <person name="Linton E."/>
            <person name="Llaca V."/>
            <person name="Song R."/>
            <person name="Tanyolac B."/>
            <person name="Young S."/>
            <person name="Ho-Il K."/>
            <person name="Hahn J.H."/>
            <person name="Sangsakoo G."/>
            <person name="Vanavichit A."/>
            <person name="de Mattos Luiz.A.T."/>
            <person name="Zimmer P.D."/>
            <person name="Malone G."/>
            <person name="Dellagostin O."/>
            <person name="de Oliveira A.C."/>
            <person name="Bevan M."/>
            <person name="Bancroft I."/>
            <person name="Minx P."/>
            <person name="Cordum H."/>
            <person name="Wilson R."/>
            <person name="Cheng Z."/>
            <person name="Jin W."/>
            <person name="Jiang J."/>
            <person name="Leong S.A."/>
            <person name="Iwama H."/>
            <person name="Gojobori T."/>
            <person name="Itoh T."/>
            <person name="Niimura Y."/>
            <person name="Fujii Y."/>
            <person name="Habara T."/>
            <person name="Sakai H."/>
            <person name="Sato Y."/>
            <person name="Wilson G."/>
            <person name="Kumar K."/>
            <person name="McCouch S."/>
            <person name="Juretic N."/>
            <person name="Hoen D."/>
            <person name="Wright S."/>
            <person name="Bruskiewich R."/>
            <person name="Bureau T."/>
            <person name="Miyao A."/>
            <person name="Hirochika H."/>
            <person name="Nishikawa T."/>
            <person name="Kadowaki K."/>
            <person name="Sugiura M."/>
            <person name="Burr B."/>
            <person name="Sasaki T."/>
        </authorList>
    </citation>
    <scope>NUCLEOTIDE SEQUENCE [LARGE SCALE GENOMIC DNA]</scope>
    <source>
        <strain evidence="3">cv. Nipponbare</strain>
    </source>
</reference>
<dbReference type="AlphaFoldDB" id="Q8LNQ9"/>
<dbReference type="EMBL" id="AC068951">
    <property type="protein sequence ID" value="AAM93702.1"/>
    <property type="molecule type" value="Genomic_DNA"/>
</dbReference>
<accession>Q8LNQ9</accession>
<evidence type="ECO:0000313" key="3">
    <source>
        <dbReference type="Proteomes" id="UP000000763"/>
    </source>
</evidence>
<dbReference type="Proteomes" id="UP000000763">
    <property type="component" value="Chromosome 10"/>
</dbReference>
<evidence type="ECO:0008006" key="4">
    <source>
        <dbReference type="Google" id="ProtNLM"/>
    </source>
</evidence>
<protein>
    <recommendedName>
        <fullName evidence="4">Pentatricopeptide repeat-containing protein</fullName>
    </recommendedName>
</protein>
<evidence type="ECO:0000256" key="1">
    <source>
        <dbReference type="SAM" id="MobiDB-lite"/>
    </source>
</evidence>
<feature type="compositionally biased region" description="Low complexity" evidence="1">
    <location>
        <begin position="1"/>
        <end position="14"/>
    </location>
</feature>
<reference evidence="3" key="2">
    <citation type="journal article" date="2008" name="Nucleic Acids Res.">
        <title>The rice annotation project database (RAP-DB): 2008 update.</title>
        <authorList>
            <consortium name="The rice annotation project (RAP)"/>
        </authorList>
    </citation>
    <scope>GENOME REANNOTATION</scope>
    <source>
        <strain evidence="3">cv. Nipponbare</strain>
    </source>
</reference>